<feature type="short sequence motif" description="HXTX 1" evidence="2">
    <location>
        <begin position="40"/>
        <end position="43"/>
    </location>
</feature>
<dbReference type="SUPFAM" id="SSF55144">
    <property type="entry name" value="LigT-like"/>
    <property type="match status" value="1"/>
</dbReference>
<dbReference type="EMBL" id="LM995447">
    <property type="protein sequence ID" value="CDZ24057.1"/>
    <property type="molecule type" value="Genomic_DNA"/>
</dbReference>
<dbReference type="GO" id="GO:0004113">
    <property type="term" value="F:2',3'-cyclic-nucleotide 3'-phosphodiesterase activity"/>
    <property type="evidence" value="ECO:0007669"/>
    <property type="project" value="InterPro"/>
</dbReference>
<gene>
    <name evidence="3" type="ORF">CCDG5_0938</name>
</gene>
<evidence type="ECO:0000313" key="3">
    <source>
        <dbReference type="EMBL" id="CDZ24057.1"/>
    </source>
</evidence>
<dbReference type="PATRIC" id="fig|29343.3.peg.990"/>
<evidence type="ECO:0000256" key="1">
    <source>
        <dbReference type="ARBA" id="ARBA00022801"/>
    </source>
</evidence>
<keyword evidence="1 2" id="KW-0378">Hydrolase</keyword>
<dbReference type="AlphaFoldDB" id="A0A078KNG8"/>
<dbReference type="Gene3D" id="3.90.1140.10">
    <property type="entry name" value="Cyclic phosphodiesterase"/>
    <property type="match status" value="1"/>
</dbReference>
<keyword evidence="4" id="KW-1185">Reference proteome</keyword>
<comment type="function">
    <text evidence="2">Hydrolyzes RNA 2',3'-cyclic phosphodiester to an RNA 2'-phosphomonoester.</text>
</comment>
<dbReference type="NCBIfam" id="TIGR02258">
    <property type="entry name" value="2_5_ligase"/>
    <property type="match status" value="1"/>
</dbReference>
<feature type="short sequence motif" description="HXTX 2" evidence="2">
    <location>
        <begin position="124"/>
        <end position="127"/>
    </location>
</feature>
<comment type="similarity">
    <text evidence="2">Belongs to the 2H phosphoesterase superfamily. ThpR family.</text>
</comment>
<dbReference type="OrthoDB" id="9789350at2"/>
<dbReference type="InterPro" id="IPR004175">
    <property type="entry name" value="RNA_CPDase"/>
</dbReference>
<proteinExistence type="inferred from homology"/>
<dbReference type="KEGG" id="ccel:CCDG5_0938"/>
<comment type="catalytic activity">
    <reaction evidence="2">
        <text>a 3'-end 2',3'-cyclophospho-ribonucleotide-RNA + H2O = a 3'-end 2'-phospho-ribonucleotide-RNA + H(+)</text>
        <dbReference type="Rhea" id="RHEA:11828"/>
        <dbReference type="Rhea" id="RHEA-COMP:10464"/>
        <dbReference type="Rhea" id="RHEA-COMP:17353"/>
        <dbReference type="ChEBI" id="CHEBI:15377"/>
        <dbReference type="ChEBI" id="CHEBI:15378"/>
        <dbReference type="ChEBI" id="CHEBI:83064"/>
        <dbReference type="ChEBI" id="CHEBI:173113"/>
        <dbReference type="EC" id="3.1.4.58"/>
    </reaction>
</comment>
<feature type="active site" description="Proton donor" evidence="2">
    <location>
        <position position="40"/>
    </location>
</feature>
<dbReference type="HOGENOM" id="CLU_081251_3_3_9"/>
<dbReference type="Proteomes" id="UP000032431">
    <property type="component" value="Chromosome I"/>
</dbReference>
<sequence>MRLFAAISFDENTKNLISELYNKLDIAGVKCNFTPVSNLHLTLKFLGETDNSRLNSIKSALNEAAQIVSCFDIVPDKLGYFPSRSDKTIWLGMKGNGLESLAAAVDESLSKVGYEKEKRKFTPHVTLARRALCDKNAISDIEIPDFVFRVSAVTLFESRRDNGRLWYKPLYLAYLKN</sequence>
<dbReference type="PANTHER" id="PTHR35561:SF1">
    <property type="entry name" value="RNA 2',3'-CYCLIC PHOSPHODIESTERASE"/>
    <property type="match status" value="1"/>
</dbReference>
<dbReference type="EC" id="3.1.4.58" evidence="2"/>
<feature type="active site" description="Proton acceptor" evidence="2">
    <location>
        <position position="124"/>
    </location>
</feature>
<dbReference type="GO" id="GO:0008664">
    <property type="term" value="F:RNA 2',3'-cyclic 3'-phosphodiesterase activity"/>
    <property type="evidence" value="ECO:0007669"/>
    <property type="project" value="UniProtKB-EC"/>
</dbReference>
<dbReference type="PANTHER" id="PTHR35561">
    <property type="entry name" value="RNA 2',3'-CYCLIC PHOSPHODIESTERASE"/>
    <property type="match status" value="1"/>
</dbReference>
<accession>A0A078KNG8</accession>
<evidence type="ECO:0000313" key="4">
    <source>
        <dbReference type="Proteomes" id="UP000032431"/>
    </source>
</evidence>
<reference evidence="4" key="1">
    <citation type="submission" date="2014-07" db="EMBL/GenBank/DDBJ databases">
        <authorList>
            <person name="Wibberg D."/>
        </authorList>
    </citation>
    <scope>NUCLEOTIDE SEQUENCE [LARGE SCALE GENOMIC DNA]</scope>
    <source>
        <strain evidence="4">DG5</strain>
    </source>
</reference>
<dbReference type="InterPro" id="IPR009097">
    <property type="entry name" value="Cyclic_Pdiesterase"/>
</dbReference>
<dbReference type="HAMAP" id="MF_01940">
    <property type="entry name" value="RNA_CPDase"/>
    <property type="match status" value="1"/>
</dbReference>
<organism evidence="3 4">
    <name type="scientific">[Clostridium] cellulosi</name>
    <dbReference type="NCBI Taxonomy" id="29343"/>
    <lineage>
        <taxon>Bacteria</taxon>
        <taxon>Bacillati</taxon>
        <taxon>Bacillota</taxon>
        <taxon>Clostridia</taxon>
        <taxon>Eubacteriales</taxon>
        <taxon>Oscillospiraceae</taxon>
        <taxon>Oscillospiraceae incertae sedis</taxon>
    </lineage>
</organism>
<dbReference type="Pfam" id="PF13563">
    <property type="entry name" value="2_5_RNA_ligase2"/>
    <property type="match status" value="1"/>
</dbReference>
<name>A0A078KNG8_9FIRM</name>
<evidence type="ECO:0000256" key="2">
    <source>
        <dbReference type="HAMAP-Rule" id="MF_01940"/>
    </source>
</evidence>
<dbReference type="STRING" id="29343.CCDG5_0938"/>
<protein>
    <recommendedName>
        <fullName evidence="2">RNA 2',3'-cyclic phosphodiesterase</fullName>
        <shortName evidence="2">RNA 2',3'-CPDase</shortName>
        <ecNumber evidence="2">3.1.4.58</ecNumber>
    </recommendedName>
</protein>